<dbReference type="SMART" id="SM00267">
    <property type="entry name" value="GGDEF"/>
    <property type="match status" value="1"/>
</dbReference>
<dbReference type="PROSITE" id="PS50883">
    <property type="entry name" value="EAL"/>
    <property type="match status" value="1"/>
</dbReference>
<dbReference type="InterPro" id="IPR035919">
    <property type="entry name" value="EAL_sf"/>
</dbReference>
<dbReference type="InterPro" id="IPR052155">
    <property type="entry name" value="Biofilm_reg_signaling"/>
</dbReference>
<feature type="domain" description="EAL" evidence="1">
    <location>
        <begin position="245"/>
        <end position="490"/>
    </location>
</feature>
<dbReference type="SMART" id="SM00052">
    <property type="entry name" value="EAL"/>
    <property type="match status" value="1"/>
</dbReference>
<reference evidence="4" key="1">
    <citation type="journal article" date="2019" name="Int. J. Syst. Evol. Microbiol.">
        <title>The Global Catalogue of Microorganisms (GCM) 10K type strain sequencing project: providing services to taxonomists for standard genome sequencing and annotation.</title>
        <authorList>
            <consortium name="The Broad Institute Genomics Platform"/>
            <consortium name="The Broad Institute Genome Sequencing Center for Infectious Disease"/>
            <person name="Wu L."/>
            <person name="Ma J."/>
        </authorList>
    </citation>
    <scope>NUCLEOTIDE SEQUENCE [LARGE SCALE GENOMIC DNA]</scope>
    <source>
        <strain evidence="4">CGMCC 1.10992</strain>
    </source>
</reference>
<dbReference type="SUPFAM" id="SSF141868">
    <property type="entry name" value="EAL domain-like"/>
    <property type="match status" value="1"/>
</dbReference>
<dbReference type="InterPro" id="IPR000160">
    <property type="entry name" value="GGDEF_dom"/>
</dbReference>
<gene>
    <name evidence="3" type="ORF">ACFSJ3_14370</name>
</gene>
<dbReference type="Pfam" id="PF00563">
    <property type="entry name" value="EAL"/>
    <property type="match status" value="1"/>
</dbReference>
<dbReference type="InterPro" id="IPR029787">
    <property type="entry name" value="Nucleotide_cyclase"/>
</dbReference>
<dbReference type="EMBL" id="JBHUHT010000016">
    <property type="protein sequence ID" value="MFD2097177.1"/>
    <property type="molecule type" value="Genomic_DNA"/>
</dbReference>
<keyword evidence="4" id="KW-1185">Reference proteome</keyword>
<organism evidence="3 4">
    <name type="scientific">Corallincola platygyrae</name>
    <dbReference type="NCBI Taxonomy" id="1193278"/>
    <lineage>
        <taxon>Bacteria</taxon>
        <taxon>Pseudomonadati</taxon>
        <taxon>Pseudomonadota</taxon>
        <taxon>Gammaproteobacteria</taxon>
        <taxon>Alteromonadales</taxon>
        <taxon>Psychromonadaceae</taxon>
        <taxon>Corallincola</taxon>
    </lineage>
</organism>
<dbReference type="InterPro" id="IPR043128">
    <property type="entry name" value="Rev_trsase/Diguanyl_cyclase"/>
</dbReference>
<dbReference type="RefSeq" id="WP_345339996.1">
    <property type="nucleotide sequence ID" value="NZ_BAABLI010000012.1"/>
</dbReference>
<dbReference type="Gene3D" id="3.30.70.270">
    <property type="match status" value="1"/>
</dbReference>
<feature type="domain" description="GGDEF" evidence="2">
    <location>
        <begin position="103"/>
        <end position="236"/>
    </location>
</feature>
<dbReference type="PANTHER" id="PTHR44757">
    <property type="entry name" value="DIGUANYLATE CYCLASE DGCP"/>
    <property type="match status" value="1"/>
</dbReference>
<evidence type="ECO:0000259" key="1">
    <source>
        <dbReference type="PROSITE" id="PS50883"/>
    </source>
</evidence>
<dbReference type="PROSITE" id="PS50887">
    <property type="entry name" value="GGDEF"/>
    <property type="match status" value="1"/>
</dbReference>
<comment type="caution">
    <text evidence="3">The sequence shown here is derived from an EMBL/GenBank/DDBJ whole genome shotgun (WGS) entry which is preliminary data.</text>
</comment>
<dbReference type="CDD" id="cd01948">
    <property type="entry name" value="EAL"/>
    <property type="match status" value="1"/>
</dbReference>
<accession>A0ABW4XNQ1</accession>
<evidence type="ECO:0000313" key="3">
    <source>
        <dbReference type="EMBL" id="MFD2097177.1"/>
    </source>
</evidence>
<dbReference type="CDD" id="cd01949">
    <property type="entry name" value="GGDEF"/>
    <property type="match status" value="1"/>
</dbReference>
<name>A0ABW4XNQ1_9GAMM</name>
<dbReference type="PANTHER" id="PTHR44757:SF2">
    <property type="entry name" value="BIOFILM ARCHITECTURE MAINTENANCE PROTEIN MBAA"/>
    <property type="match status" value="1"/>
</dbReference>
<protein>
    <submittedName>
        <fullName evidence="3">Bifunctional diguanylate cyclase/phosphodiesterase</fullName>
    </submittedName>
</protein>
<dbReference type="SUPFAM" id="SSF55073">
    <property type="entry name" value="Nucleotide cyclase"/>
    <property type="match status" value="1"/>
</dbReference>
<dbReference type="Pfam" id="PF00990">
    <property type="entry name" value="GGDEF"/>
    <property type="match status" value="1"/>
</dbReference>
<evidence type="ECO:0000259" key="2">
    <source>
        <dbReference type="PROSITE" id="PS50887"/>
    </source>
</evidence>
<dbReference type="InterPro" id="IPR001633">
    <property type="entry name" value="EAL_dom"/>
</dbReference>
<sequence length="490" mass="55188">MLACIFTVSMTFIFVVFEIEMVEAFFEFTRDHEDWQLDELLMGVVWLGIASAFYAIQRIRDIKKLNKAIVQNAYFDAITGLPNRSLALDRLDSMLAGAKRRNTKIAVAFLDFDRFKSINDSYGHEVGDQLIREVGERFAAVVRKEELAARLGGDEFLVIAEFEKGSNQIVPLVTRLQQTQNTPFLICGHKIHLKYSIGVSVFPEDGSTVDELVRAADSAMYVAKKSGLGQFEFYSDALGQRLSERHHLSQDLKQALEQDELFMVYQPIVLTSEQTVTGYEALIRWQRKGEFVSPELLISVAEEYGLIHEIGQWVFREALSEASQSLSPSQFMSINVSVNQFLHKDFVEIVKCEIERAGVDPERVELEITETAIVSDLDWTSKQLAQLKSLGLRISIDDFGVAYSSIGRLKSLMVDKIKIDRSFIAGIAGSHRDQGIIEAILLLASKLDLSIVAEGVETNEQAQLLARMNCNTMQGFLFSKPEKMDQLNLS</sequence>
<dbReference type="NCBIfam" id="TIGR00254">
    <property type="entry name" value="GGDEF"/>
    <property type="match status" value="1"/>
</dbReference>
<evidence type="ECO:0000313" key="4">
    <source>
        <dbReference type="Proteomes" id="UP001597380"/>
    </source>
</evidence>
<dbReference type="Gene3D" id="3.20.20.450">
    <property type="entry name" value="EAL domain"/>
    <property type="match status" value="1"/>
</dbReference>
<dbReference type="Proteomes" id="UP001597380">
    <property type="component" value="Unassembled WGS sequence"/>
</dbReference>
<proteinExistence type="predicted"/>